<dbReference type="Gene3D" id="3.30.457.10">
    <property type="entry name" value="Copper amine oxidase-like, N-terminal domain"/>
    <property type="match status" value="1"/>
</dbReference>
<dbReference type="AlphaFoldDB" id="A0A0M9BTH8"/>
<dbReference type="RefSeq" id="WP_053779497.1">
    <property type="nucleotide sequence ID" value="NZ_LITU01000033.1"/>
</dbReference>
<gene>
    <name evidence="4" type="ORF">AMS66_03665</name>
</gene>
<reference evidence="4 5" key="1">
    <citation type="submission" date="2015-08" db="EMBL/GenBank/DDBJ databases">
        <title>Draft genome sequence of cellulolytic and xylanolytic Paenibacillus sp. A59, isolated from a decaying forest soil from Patagonia, Argentina.</title>
        <authorList>
            <person name="Ghio S."/>
            <person name="Caceres A.M."/>
            <person name="Talia P."/>
            <person name="Grasso D."/>
            <person name="Campos E."/>
        </authorList>
    </citation>
    <scope>NUCLEOTIDE SEQUENCE [LARGE SCALE GENOMIC DNA]</scope>
    <source>
        <strain evidence="4 5">A59</strain>
    </source>
</reference>
<dbReference type="InterPro" id="IPR047773">
    <property type="entry name" value="YHYH_dom_bact"/>
</dbReference>
<protein>
    <submittedName>
        <fullName evidence="4">Copper amine oxidase</fullName>
    </submittedName>
</protein>
<evidence type="ECO:0000313" key="5">
    <source>
        <dbReference type="Proteomes" id="UP000037688"/>
    </source>
</evidence>
<feature type="domain" description="Copper amine oxidase-like N-terminal" evidence="3">
    <location>
        <begin position="102"/>
        <end position="208"/>
    </location>
</feature>
<dbReference type="NCBIfam" id="NF033223">
    <property type="entry name" value="YHYH_alt"/>
    <property type="match status" value="1"/>
</dbReference>
<accession>A0A0M9BTH8</accession>
<evidence type="ECO:0000313" key="4">
    <source>
        <dbReference type="EMBL" id="KOY17842.1"/>
    </source>
</evidence>
<name>A0A0M9BTH8_9BACL</name>
<sequence>MKKKLLVSSLVSLLLLSGTSSVLAHPGRTDANGGHTCWTNCAKWGLEYGEYHYHGGGSSSSSKSSSSSSSSTSSSSSSSSSSKSTKPKETKPQYTQSSLKVYVNDKKVNFANKPLQFEESNLIPLRDISKALGASFTYDAGSGTIGLTKNKYKVTLTLGSKTVFYNGMSSTLSTAPKAINGITYIPVQAIKGLGASMKFTSSNNTLNIEI</sequence>
<dbReference type="Proteomes" id="UP000037688">
    <property type="component" value="Unassembled WGS sequence"/>
</dbReference>
<dbReference type="PATRIC" id="fig|1705561.3.peg.228"/>
<evidence type="ECO:0000256" key="1">
    <source>
        <dbReference type="SAM" id="MobiDB-lite"/>
    </source>
</evidence>
<feature type="chain" id="PRO_5005832468" evidence="2">
    <location>
        <begin position="25"/>
        <end position="210"/>
    </location>
</feature>
<dbReference type="InterPro" id="IPR012854">
    <property type="entry name" value="Cu_amine_oxidase-like_N"/>
</dbReference>
<evidence type="ECO:0000256" key="2">
    <source>
        <dbReference type="SAM" id="SignalP"/>
    </source>
</evidence>
<dbReference type="Pfam" id="PF07833">
    <property type="entry name" value="Cu_amine_oxidN1"/>
    <property type="match status" value="1"/>
</dbReference>
<dbReference type="SUPFAM" id="SSF55383">
    <property type="entry name" value="Copper amine oxidase, domain N"/>
    <property type="match status" value="1"/>
</dbReference>
<dbReference type="OrthoDB" id="1656058at2"/>
<proteinExistence type="predicted"/>
<organism evidence="4 5">
    <name type="scientific">Paenibacillus xylanivorans</name>
    <dbReference type="NCBI Taxonomy" id="1705561"/>
    <lineage>
        <taxon>Bacteria</taxon>
        <taxon>Bacillati</taxon>
        <taxon>Bacillota</taxon>
        <taxon>Bacilli</taxon>
        <taxon>Bacillales</taxon>
        <taxon>Paenibacillaceae</taxon>
        <taxon>Paenibacillus</taxon>
    </lineage>
</organism>
<evidence type="ECO:0000259" key="3">
    <source>
        <dbReference type="Pfam" id="PF07833"/>
    </source>
</evidence>
<keyword evidence="2" id="KW-0732">Signal</keyword>
<keyword evidence="5" id="KW-1185">Reference proteome</keyword>
<feature type="signal peptide" evidence="2">
    <location>
        <begin position="1"/>
        <end position="24"/>
    </location>
</feature>
<comment type="caution">
    <text evidence="4">The sequence shown here is derived from an EMBL/GenBank/DDBJ whole genome shotgun (WGS) entry which is preliminary data.</text>
</comment>
<feature type="region of interest" description="Disordered" evidence="1">
    <location>
        <begin position="57"/>
        <end position="96"/>
    </location>
</feature>
<feature type="compositionally biased region" description="Low complexity" evidence="1">
    <location>
        <begin position="59"/>
        <end position="84"/>
    </location>
</feature>
<dbReference type="EMBL" id="LITU01000033">
    <property type="protein sequence ID" value="KOY17842.1"/>
    <property type="molecule type" value="Genomic_DNA"/>
</dbReference>
<dbReference type="InterPro" id="IPR036582">
    <property type="entry name" value="Mao_N_sf"/>
</dbReference>